<proteinExistence type="predicted"/>
<sequence>MTHTTAPTRPLDLLRLALRLDAAVTGVNGLAYLAAAPLLTGPLGVPAGALRGIGAFLVVFAAAVAVVAARRPVSAVATEAVVVANLLWTAASVAAVLTGRFDLTAVGTAWALLQAAVVAGFAALQLTALRTR</sequence>
<dbReference type="RefSeq" id="WP_106279349.1">
    <property type="nucleotide sequence ID" value="NZ_PVTG01000012.1"/>
</dbReference>
<feature type="transmembrane region" description="Helical" evidence="1">
    <location>
        <begin position="48"/>
        <end position="69"/>
    </location>
</feature>
<keyword evidence="1" id="KW-0472">Membrane</keyword>
<keyword evidence="1" id="KW-0812">Transmembrane</keyword>
<dbReference type="EMBL" id="PVTG01000012">
    <property type="protein sequence ID" value="PRY47749.1"/>
    <property type="molecule type" value="Genomic_DNA"/>
</dbReference>
<evidence type="ECO:0000313" key="2">
    <source>
        <dbReference type="EMBL" id="PRY47749.1"/>
    </source>
</evidence>
<evidence type="ECO:0008006" key="4">
    <source>
        <dbReference type="Google" id="ProtNLM"/>
    </source>
</evidence>
<accession>A0A2T0TQ35</accession>
<gene>
    <name evidence="2" type="ORF">LY71_112106</name>
</gene>
<feature type="transmembrane region" description="Helical" evidence="1">
    <location>
        <begin position="109"/>
        <end position="129"/>
    </location>
</feature>
<protein>
    <recommendedName>
        <fullName evidence="4">Integral membrane protein</fullName>
    </recommendedName>
</protein>
<dbReference type="OrthoDB" id="5198675at2"/>
<feature type="transmembrane region" description="Helical" evidence="1">
    <location>
        <begin position="76"/>
        <end position="97"/>
    </location>
</feature>
<dbReference type="AlphaFoldDB" id="A0A2T0TQ35"/>
<organism evidence="2 3">
    <name type="scientific">Geodermatophilus tzadiensis</name>
    <dbReference type="NCBI Taxonomy" id="1137988"/>
    <lineage>
        <taxon>Bacteria</taxon>
        <taxon>Bacillati</taxon>
        <taxon>Actinomycetota</taxon>
        <taxon>Actinomycetes</taxon>
        <taxon>Geodermatophilales</taxon>
        <taxon>Geodermatophilaceae</taxon>
        <taxon>Geodermatophilus</taxon>
    </lineage>
</organism>
<dbReference type="Proteomes" id="UP000239210">
    <property type="component" value="Unassembled WGS sequence"/>
</dbReference>
<comment type="caution">
    <text evidence="2">The sequence shown here is derived from an EMBL/GenBank/DDBJ whole genome shotgun (WGS) entry which is preliminary data.</text>
</comment>
<keyword evidence="1" id="KW-1133">Transmembrane helix</keyword>
<evidence type="ECO:0000256" key="1">
    <source>
        <dbReference type="SAM" id="Phobius"/>
    </source>
</evidence>
<reference evidence="2 3" key="1">
    <citation type="submission" date="2018-03" db="EMBL/GenBank/DDBJ databases">
        <title>Genomic Encyclopedia of Archaeal and Bacterial Type Strains, Phase II (KMG-II): from individual species to whole genera.</title>
        <authorList>
            <person name="Goeker M."/>
        </authorList>
    </citation>
    <scope>NUCLEOTIDE SEQUENCE [LARGE SCALE GENOMIC DNA]</scope>
    <source>
        <strain evidence="2 3">DSM 45416</strain>
    </source>
</reference>
<name>A0A2T0TQ35_9ACTN</name>
<feature type="transmembrane region" description="Helical" evidence="1">
    <location>
        <begin position="16"/>
        <end position="36"/>
    </location>
</feature>
<evidence type="ECO:0000313" key="3">
    <source>
        <dbReference type="Proteomes" id="UP000239210"/>
    </source>
</evidence>
<keyword evidence="3" id="KW-1185">Reference proteome</keyword>